<evidence type="ECO:0000256" key="1">
    <source>
        <dbReference type="ARBA" id="ARBA00022617"/>
    </source>
</evidence>
<evidence type="ECO:0000313" key="8">
    <source>
        <dbReference type="Proteomes" id="UP001597203"/>
    </source>
</evidence>
<dbReference type="EMBL" id="JBHTLS010000132">
    <property type="protein sequence ID" value="MFD1106364.1"/>
    <property type="molecule type" value="Genomic_DNA"/>
</dbReference>
<keyword evidence="5" id="KW-1133">Transmembrane helix</keyword>
<comment type="caution">
    <text evidence="7">The sequence shown here is derived from an EMBL/GenBank/DDBJ whole genome shotgun (WGS) entry which is preliminary data.</text>
</comment>
<dbReference type="NCBIfam" id="TIGR00781">
    <property type="entry name" value="ccoO"/>
    <property type="match status" value="1"/>
</dbReference>
<reference evidence="8" key="1">
    <citation type="journal article" date="2019" name="Int. J. Syst. Evol. Microbiol.">
        <title>The Global Catalogue of Microorganisms (GCM) 10K type strain sequencing project: providing services to taxonomists for standard genome sequencing and annotation.</title>
        <authorList>
            <consortium name="The Broad Institute Genomics Platform"/>
            <consortium name="The Broad Institute Genome Sequencing Center for Infectious Disease"/>
            <person name="Wu L."/>
            <person name="Ma J."/>
        </authorList>
    </citation>
    <scope>NUCLEOTIDE SEQUENCE [LARGE SCALE GENOMIC DNA]</scope>
    <source>
        <strain evidence="8">CCUG 54329</strain>
    </source>
</reference>
<dbReference type="InterPro" id="IPR003468">
    <property type="entry name" value="Cyt_c_oxidase_monohaem-su/FixO"/>
</dbReference>
<proteinExistence type="predicted"/>
<organism evidence="7 8">
    <name type="scientific">Sphingobium olei</name>
    <dbReference type="NCBI Taxonomy" id="420955"/>
    <lineage>
        <taxon>Bacteria</taxon>
        <taxon>Pseudomonadati</taxon>
        <taxon>Pseudomonadota</taxon>
        <taxon>Alphaproteobacteria</taxon>
        <taxon>Sphingomonadales</taxon>
        <taxon>Sphingomonadaceae</taxon>
        <taxon>Sphingobium</taxon>
    </lineage>
</organism>
<name>A0ABW3P303_9SPHN</name>
<evidence type="ECO:0000256" key="4">
    <source>
        <dbReference type="PROSITE-ProRule" id="PRU00433"/>
    </source>
</evidence>
<dbReference type="InterPro" id="IPR036909">
    <property type="entry name" value="Cyt_c-like_dom_sf"/>
</dbReference>
<keyword evidence="5" id="KW-0472">Membrane</keyword>
<keyword evidence="2 4" id="KW-0479">Metal-binding</keyword>
<protein>
    <submittedName>
        <fullName evidence="7">Cytochrome-c oxidase, cbb3-type subunit II</fullName>
    </submittedName>
</protein>
<keyword evidence="1 4" id="KW-0349">Heme</keyword>
<accession>A0ABW3P303</accession>
<feature type="domain" description="Cytochrome c" evidence="6">
    <location>
        <begin position="55"/>
        <end position="187"/>
    </location>
</feature>
<feature type="transmembrane region" description="Helical" evidence="5">
    <location>
        <begin position="15"/>
        <end position="39"/>
    </location>
</feature>
<keyword evidence="3 4" id="KW-0408">Iron</keyword>
<dbReference type="SUPFAM" id="SSF46626">
    <property type="entry name" value="Cytochrome c"/>
    <property type="match status" value="1"/>
</dbReference>
<keyword evidence="8" id="KW-1185">Reference proteome</keyword>
<dbReference type="InterPro" id="IPR009056">
    <property type="entry name" value="Cyt_c-like_dom"/>
</dbReference>
<evidence type="ECO:0000256" key="3">
    <source>
        <dbReference type="ARBA" id="ARBA00023004"/>
    </source>
</evidence>
<dbReference type="Gene3D" id="6.10.250.2250">
    <property type="match status" value="1"/>
</dbReference>
<evidence type="ECO:0000256" key="5">
    <source>
        <dbReference type="SAM" id="Phobius"/>
    </source>
</evidence>
<dbReference type="Proteomes" id="UP001597203">
    <property type="component" value="Unassembled WGS sequence"/>
</dbReference>
<dbReference type="Gene3D" id="1.10.760.10">
    <property type="entry name" value="Cytochrome c-like domain"/>
    <property type="match status" value="1"/>
</dbReference>
<dbReference type="NCBIfam" id="NF011055">
    <property type="entry name" value="PRK14487.1"/>
    <property type="match status" value="1"/>
</dbReference>
<gene>
    <name evidence="7" type="primary">ccoO</name>
    <name evidence="7" type="ORF">ACFQ24_15985</name>
</gene>
<dbReference type="PROSITE" id="PS51007">
    <property type="entry name" value="CYTC"/>
    <property type="match status" value="1"/>
</dbReference>
<evidence type="ECO:0000259" key="6">
    <source>
        <dbReference type="PROSITE" id="PS51007"/>
    </source>
</evidence>
<evidence type="ECO:0000256" key="2">
    <source>
        <dbReference type="ARBA" id="ARBA00022723"/>
    </source>
</evidence>
<dbReference type="Pfam" id="PF02433">
    <property type="entry name" value="FixO"/>
    <property type="match status" value="1"/>
</dbReference>
<dbReference type="RefSeq" id="WP_380912996.1">
    <property type="nucleotide sequence ID" value="NZ_JBHTLS010000132.1"/>
</dbReference>
<sequence length="244" mass="27192">MASRFFDHGKLERNVSLLGIAALIVVAIGGIVEIAPLFWIDNTIEKVEGVRPYTPLELAGRNIYIREGCYNCHSQMIRPFRDETERYGHYSLAAESMYDHPFQWGSKRTGPDLARVGGRYSDEWHVQHLKDPRAVVPESIMPTYPFLAERDLKAGDMAAHLTALSDVGVPYSKEDVAKADADLVAQADPSADATDLVKRYPKAQIRDFDGDPGKLTEMDALLAYLQMLGTLVDVNAAEPQEVER</sequence>
<evidence type="ECO:0000313" key="7">
    <source>
        <dbReference type="EMBL" id="MFD1106364.1"/>
    </source>
</evidence>
<keyword evidence="5" id="KW-0812">Transmembrane</keyword>